<reference evidence="1 2" key="1">
    <citation type="submission" date="2017-06" db="EMBL/GenBank/DDBJ databases">
        <title>Genome sequencing of cyanobaciteial culture collection at National Institute for Environmental Studies (NIES).</title>
        <authorList>
            <person name="Hirose Y."/>
            <person name="Shimura Y."/>
            <person name="Fujisawa T."/>
            <person name="Nakamura Y."/>
            <person name="Kawachi M."/>
        </authorList>
    </citation>
    <scope>NUCLEOTIDE SEQUENCE [LARGE SCALE GENOMIC DNA]</scope>
    <source>
        <strain evidence="1 2">NIES-267</strain>
    </source>
</reference>
<dbReference type="Proteomes" id="UP000218418">
    <property type="component" value="Chromosome"/>
</dbReference>
<name>A0A1Z4LI68_9CYAN</name>
<protein>
    <submittedName>
        <fullName evidence="1">Uncharacterized protein</fullName>
    </submittedName>
</protein>
<organism evidence="1 2">
    <name type="scientific">Calothrix parasitica NIES-267</name>
    <dbReference type="NCBI Taxonomy" id="1973488"/>
    <lineage>
        <taxon>Bacteria</taxon>
        <taxon>Bacillati</taxon>
        <taxon>Cyanobacteriota</taxon>
        <taxon>Cyanophyceae</taxon>
        <taxon>Nostocales</taxon>
        <taxon>Calotrichaceae</taxon>
        <taxon>Calothrix</taxon>
    </lineage>
</organism>
<sequence>MNNKSFAKFYRKIRLALYVDIYQVNEKDTC</sequence>
<evidence type="ECO:0000313" key="2">
    <source>
        <dbReference type="Proteomes" id="UP000218418"/>
    </source>
</evidence>
<accession>A0A1Z4LI68</accession>
<dbReference type="AlphaFoldDB" id="A0A1Z4LI68"/>
<dbReference type="EMBL" id="AP018227">
    <property type="protein sequence ID" value="BAY80884.1"/>
    <property type="molecule type" value="Genomic_DNA"/>
</dbReference>
<keyword evidence="2" id="KW-1185">Reference proteome</keyword>
<proteinExistence type="predicted"/>
<evidence type="ECO:0000313" key="1">
    <source>
        <dbReference type="EMBL" id="BAY80884.1"/>
    </source>
</evidence>
<gene>
    <name evidence="1" type="ORF">NIES267_03490</name>
</gene>